<feature type="region of interest" description="Disordered" evidence="1">
    <location>
        <begin position="538"/>
        <end position="559"/>
    </location>
</feature>
<name>A0A6J6EAJ7_9ZZZZ</name>
<dbReference type="PANTHER" id="PTHR34819:SF5">
    <property type="entry name" value="CONSERVED REPEAT DOMAIN PROTEIN"/>
    <property type="match status" value="1"/>
</dbReference>
<protein>
    <submittedName>
        <fullName evidence="3">Unannotated protein</fullName>
    </submittedName>
</protein>
<dbReference type="InterPro" id="IPR014756">
    <property type="entry name" value="Ig_E-set"/>
</dbReference>
<dbReference type="Pfam" id="PF01345">
    <property type="entry name" value="DUF11"/>
    <property type="match status" value="4"/>
</dbReference>
<evidence type="ECO:0000256" key="1">
    <source>
        <dbReference type="SAM" id="MobiDB-lite"/>
    </source>
</evidence>
<evidence type="ECO:0000259" key="2">
    <source>
        <dbReference type="SMART" id="SM00429"/>
    </source>
</evidence>
<dbReference type="AlphaFoldDB" id="A0A6J6EAJ7"/>
<reference evidence="3" key="1">
    <citation type="submission" date="2020-05" db="EMBL/GenBank/DDBJ databases">
        <authorList>
            <person name="Chiriac C."/>
            <person name="Salcher M."/>
            <person name="Ghai R."/>
            <person name="Kavagutti S V."/>
        </authorList>
    </citation>
    <scope>NUCLEOTIDE SEQUENCE</scope>
</reference>
<dbReference type="CDD" id="cd00603">
    <property type="entry name" value="IPT_PCSR"/>
    <property type="match status" value="1"/>
</dbReference>
<accession>A0A6J6EAJ7</accession>
<dbReference type="Pfam" id="PF01833">
    <property type="entry name" value="TIG"/>
    <property type="match status" value="1"/>
</dbReference>
<evidence type="ECO:0000313" key="3">
    <source>
        <dbReference type="EMBL" id="CAB4573472.1"/>
    </source>
</evidence>
<dbReference type="SUPFAM" id="SSF81296">
    <property type="entry name" value="E set domains"/>
    <property type="match status" value="1"/>
</dbReference>
<dbReference type="EMBL" id="CAEZTG010000133">
    <property type="protein sequence ID" value="CAB4573472.1"/>
    <property type="molecule type" value="Genomic_DNA"/>
</dbReference>
<feature type="domain" description="IPT/TIG" evidence="2">
    <location>
        <begin position="537"/>
        <end position="620"/>
    </location>
</feature>
<proteinExistence type="predicted"/>
<dbReference type="InterPro" id="IPR001434">
    <property type="entry name" value="OmcB-like_DUF11"/>
</dbReference>
<dbReference type="NCBIfam" id="TIGR01451">
    <property type="entry name" value="B_ant_repeat"/>
    <property type="match status" value="1"/>
</dbReference>
<gene>
    <name evidence="3" type="ORF">UFOPK1603_01319</name>
</gene>
<dbReference type="Gene3D" id="2.60.40.10">
    <property type="entry name" value="Immunoglobulins"/>
    <property type="match status" value="1"/>
</dbReference>
<dbReference type="SMART" id="SM00429">
    <property type="entry name" value="IPT"/>
    <property type="match status" value="1"/>
</dbReference>
<dbReference type="InterPro" id="IPR051172">
    <property type="entry name" value="Chlamydia_OmcB"/>
</dbReference>
<organism evidence="3">
    <name type="scientific">freshwater metagenome</name>
    <dbReference type="NCBI Taxonomy" id="449393"/>
    <lineage>
        <taxon>unclassified sequences</taxon>
        <taxon>metagenomes</taxon>
        <taxon>ecological metagenomes</taxon>
    </lineage>
</organism>
<dbReference type="InterPro" id="IPR002909">
    <property type="entry name" value="IPT_dom"/>
</dbReference>
<dbReference type="InterPro" id="IPR047589">
    <property type="entry name" value="DUF11_rpt"/>
</dbReference>
<dbReference type="InterPro" id="IPR013783">
    <property type="entry name" value="Ig-like_fold"/>
</dbReference>
<sequence length="631" mass="62835">MRFVSPDLGLPISKVATRVATVTYPDPAVVKTIDSTTPISGGTRYRFKVLVSNAGTLPASSQLISVSDVLGSAATNITSSGSGWSCSSGGAQTLNCQNSFTGLLPGTSLDPLFVEADFAAGQPVTNTATVSGGGQPTDPNSPALLNDVSSVSAGISPVANLRLAKSALTGTVSVGALAGYRLELRNSGPAAAGNSVLVDTVPAYLDVETVTTPQGSCTTTGGSGAPTTVSCALGTVPVGTTVTVVIRARVQVELAGTTVINTATAGSDVTPTPVTDTAPLTIRPATDLSIVKTTSVEVAQQGDAVSWTVTASNDGAASATNLQIVDRLPVAVDAASVVATPSSGGSCTRTNSTVSCVWSGATAASATRSVTITASFFSVVPADDRLAINNAKVFAVTDDFDPSNNTAFATTRITPFADLEAAANGPGIVAPGETATLSFTALNNGPTDAVAATMVVTIPTGLSVEAVPSGCIESGVTVTCALGDLANGASATIDIEVRSARTPVPASRDTEVVVASNTADPIPENDVDLTPLATTAAPTIDSVTPGSGPESGGTEVTVDGTNLTTETTVEIGGVPCEPVIFVTTSQLICTTGPQDPGVFDVVVTTADGQTAILVGGFTYGETPDVKPSFTG</sequence>
<dbReference type="PANTHER" id="PTHR34819">
    <property type="entry name" value="LARGE CYSTEINE-RICH PERIPLASMIC PROTEIN OMCB"/>
    <property type="match status" value="1"/>
</dbReference>